<proteinExistence type="predicted"/>
<accession>A0AAN7PHI2</accession>
<dbReference type="PANTHER" id="PTHR33332">
    <property type="entry name" value="REVERSE TRANSCRIPTASE DOMAIN-CONTAINING PROTEIN"/>
    <property type="match status" value="1"/>
</dbReference>
<sequence>MCTLVKGLLHQVMELLRRSADCTASEIVRKRSTRSSPRLCRYNSLNPQLCQRRANYLESSFAENDLEFLVDTKLNMSLKCAFVAKNTNSPLGCSRQSVARRSKEVFLPLYSTGETLLECWVQAWAPQGKRHMDVLERVQRRAMKMIKGLEHLSYEERVRELGLFSLEKRRLRGCTVCTNT</sequence>
<reference evidence="1 2" key="1">
    <citation type="journal article" date="2023" name="J. Hered.">
        <title>Chromosome-level genome of the wood stork (Mycteria americana) provides insight into avian chromosome evolution.</title>
        <authorList>
            <person name="Flamio R. Jr."/>
            <person name="Ramstad K.M."/>
        </authorList>
    </citation>
    <scope>NUCLEOTIDE SEQUENCE [LARGE SCALE GENOMIC DNA]</scope>
    <source>
        <strain evidence="1">JAX WOST 10</strain>
    </source>
</reference>
<gene>
    <name evidence="1" type="ORF">QYF61_004562</name>
</gene>
<evidence type="ECO:0000313" key="1">
    <source>
        <dbReference type="EMBL" id="KAK4823641.1"/>
    </source>
</evidence>
<evidence type="ECO:0000313" key="2">
    <source>
        <dbReference type="Proteomes" id="UP001333110"/>
    </source>
</evidence>
<dbReference type="Proteomes" id="UP001333110">
    <property type="component" value="Unassembled WGS sequence"/>
</dbReference>
<name>A0AAN7PHI2_MYCAM</name>
<dbReference type="EMBL" id="JAUNZN010000003">
    <property type="protein sequence ID" value="KAK4823641.1"/>
    <property type="molecule type" value="Genomic_DNA"/>
</dbReference>
<organism evidence="1 2">
    <name type="scientific">Mycteria americana</name>
    <name type="common">Wood stork</name>
    <dbReference type="NCBI Taxonomy" id="33587"/>
    <lineage>
        <taxon>Eukaryota</taxon>
        <taxon>Metazoa</taxon>
        <taxon>Chordata</taxon>
        <taxon>Craniata</taxon>
        <taxon>Vertebrata</taxon>
        <taxon>Euteleostomi</taxon>
        <taxon>Archelosauria</taxon>
        <taxon>Archosauria</taxon>
        <taxon>Dinosauria</taxon>
        <taxon>Saurischia</taxon>
        <taxon>Theropoda</taxon>
        <taxon>Coelurosauria</taxon>
        <taxon>Aves</taxon>
        <taxon>Neognathae</taxon>
        <taxon>Neoaves</taxon>
        <taxon>Aequornithes</taxon>
        <taxon>Ciconiiformes</taxon>
        <taxon>Ciconiidae</taxon>
        <taxon>Mycteria</taxon>
    </lineage>
</organism>
<comment type="caution">
    <text evidence="1">The sequence shown here is derived from an EMBL/GenBank/DDBJ whole genome shotgun (WGS) entry which is preliminary data.</text>
</comment>
<protein>
    <submittedName>
        <fullName evidence="1">Uncharacterized protein</fullName>
    </submittedName>
</protein>
<dbReference type="AlphaFoldDB" id="A0AAN7PHI2"/>
<keyword evidence="2" id="KW-1185">Reference proteome</keyword>